<organism evidence="1 2">
    <name type="scientific">Neomoorella glycerini</name>
    <dbReference type="NCBI Taxonomy" id="55779"/>
    <lineage>
        <taxon>Bacteria</taxon>
        <taxon>Bacillati</taxon>
        <taxon>Bacillota</taxon>
        <taxon>Clostridia</taxon>
        <taxon>Neomoorellales</taxon>
        <taxon>Neomoorellaceae</taxon>
        <taxon>Neomoorella</taxon>
    </lineage>
</organism>
<dbReference type="AlphaFoldDB" id="A0A6I5ZV90"/>
<dbReference type="Proteomes" id="UP000425916">
    <property type="component" value="Chromosome"/>
</dbReference>
<keyword evidence="2" id="KW-1185">Reference proteome</keyword>
<dbReference type="OrthoDB" id="1724738at2"/>
<dbReference type="EMBL" id="CP046244">
    <property type="protein sequence ID" value="QGP93900.1"/>
    <property type="molecule type" value="Genomic_DNA"/>
</dbReference>
<dbReference type="Pfam" id="PF16258">
    <property type="entry name" value="DUF4912"/>
    <property type="match status" value="1"/>
</dbReference>
<evidence type="ECO:0008006" key="3">
    <source>
        <dbReference type="Google" id="ProtNLM"/>
    </source>
</evidence>
<reference evidence="1 2" key="1">
    <citation type="submission" date="2019-11" db="EMBL/GenBank/DDBJ databases">
        <title>Genome sequence of Moorella glycerini DSM11254.</title>
        <authorList>
            <person name="Poehlein A."/>
            <person name="Boeer T."/>
            <person name="Daniel R."/>
        </authorList>
    </citation>
    <scope>NUCLEOTIDE SEQUENCE [LARGE SCALE GENOMIC DNA]</scope>
    <source>
        <strain evidence="1 2">DSM 11254</strain>
    </source>
</reference>
<sequence>MLELGDGFRQNALVCLPQDLHTLYVYWDFTPQRIQTLEYFFRIVKPEMKLTLRLRRLDALLPEQELTLTTLQSGGCYFYNLEIHPGYYVELGAVSQEGEFVLFYQTLVSASPLAAESLPQPPIDSQGLLEEKCRPLPPEKWSTDRIFSWS</sequence>
<accession>A0A6I5ZV90</accession>
<evidence type="ECO:0000313" key="1">
    <source>
        <dbReference type="EMBL" id="QGP93900.1"/>
    </source>
</evidence>
<dbReference type="RefSeq" id="WP_156275737.1">
    <property type="nucleotide sequence ID" value="NZ_CP046244.1"/>
</dbReference>
<name>A0A6I5ZV90_9FIRM</name>
<protein>
    <recommendedName>
        <fullName evidence="3">DUF4912 domain-containing protein</fullName>
    </recommendedName>
</protein>
<gene>
    <name evidence="1" type="ORF">MGLY_33240</name>
</gene>
<proteinExistence type="predicted"/>
<evidence type="ECO:0000313" key="2">
    <source>
        <dbReference type="Proteomes" id="UP000425916"/>
    </source>
</evidence>
<dbReference type="InterPro" id="IPR032585">
    <property type="entry name" value="DUF4912"/>
</dbReference>